<dbReference type="InterPro" id="IPR018253">
    <property type="entry name" value="DnaJ_domain_CS"/>
</dbReference>
<keyword evidence="1" id="KW-1133">Transmembrane helix</keyword>
<dbReference type="Gene3D" id="1.10.287.110">
    <property type="entry name" value="DnaJ domain"/>
    <property type="match status" value="1"/>
</dbReference>
<dbReference type="PRINTS" id="PR00625">
    <property type="entry name" value="JDOMAIN"/>
</dbReference>
<dbReference type="InterPro" id="IPR052423">
    <property type="entry name" value="EMIR"/>
</dbReference>
<dbReference type="SUPFAM" id="SSF46565">
    <property type="entry name" value="Chaperone J-domain"/>
    <property type="match status" value="1"/>
</dbReference>
<organism evidence="3">
    <name type="scientific">viral metagenome</name>
    <dbReference type="NCBI Taxonomy" id="1070528"/>
    <lineage>
        <taxon>unclassified sequences</taxon>
        <taxon>metagenomes</taxon>
        <taxon>organismal metagenomes</taxon>
    </lineage>
</organism>
<proteinExistence type="predicted"/>
<evidence type="ECO:0000256" key="1">
    <source>
        <dbReference type="SAM" id="Phobius"/>
    </source>
</evidence>
<dbReference type="SMART" id="SM00271">
    <property type="entry name" value="DnaJ"/>
    <property type="match status" value="1"/>
</dbReference>
<dbReference type="InterPro" id="IPR001623">
    <property type="entry name" value="DnaJ_domain"/>
</dbReference>
<dbReference type="AlphaFoldDB" id="A0A6C0EI18"/>
<accession>A0A6C0EI18</accession>
<evidence type="ECO:0000313" key="3">
    <source>
        <dbReference type="EMBL" id="QHT28814.1"/>
    </source>
</evidence>
<keyword evidence="1" id="KW-0812">Transmembrane</keyword>
<dbReference type="InterPro" id="IPR026894">
    <property type="entry name" value="DnaJ_X"/>
</dbReference>
<dbReference type="PROSITE" id="PS00636">
    <property type="entry name" value="DNAJ_1"/>
    <property type="match status" value="1"/>
</dbReference>
<dbReference type="InterPro" id="IPR036869">
    <property type="entry name" value="J_dom_sf"/>
</dbReference>
<name>A0A6C0EI18_9ZZZZ</name>
<feature type="domain" description="J" evidence="2">
    <location>
        <begin position="158"/>
        <end position="220"/>
    </location>
</feature>
<dbReference type="Pfam" id="PF14308">
    <property type="entry name" value="DnaJ-X"/>
    <property type="match status" value="1"/>
</dbReference>
<protein>
    <recommendedName>
        <fullName evidence="2">J domain-containing protein</fullName>
    </recommendedName>
</protein>
<dbReference type="Pfam" id="PF00226">
    <property type="entry name" value="DnaJ"/>
    <property type="match status" value="1"/>
</dbReference>
<evidence type="ECO:0000259" key="2">
    <source>
        <dbReference type="PROSITE" id="PS50076"/>
    </source>
</evidence>
<dbReference type="EMBL" id="MN738864">
    <property type="protein sequence ID" value="QHT28814.1"/>
    <property type="molecule type" value="Genomic_DNA"/>
</dbReference>
<dbReference type="CDD" id="cd06257">
    <property type="entry name" value="DnaJ"/>
    <property type="match status" value="1"/>
</dbReference>
<reference evidence="3" key="1">
    <citation type="journal article" date="2020" name="Nature">
        <title>Giant virus diversity and host interactions through global metagenomics.</title>
        <authorList>
            <person name="Schulz F."/>
            <person name="Roux S."/>
            <person name="Paez-Espino D."/>
            <person name="Jungbluth S."/>
            <person name="Walsh D.A."/>
            <person name="Denef V.J."/>
            <person name="McMahon K.D."/>
            <person name="Konstantinidis K.T."/>
            <person name="Eloe-Fadrosh E.A."/>
            <person name="Kyrpides N.C."/>
            <person name="Woyke T."/>
        </authorList>
    </citation>
    <scope>NUCLEOTIDE SEQUENCE</scope>
    <source>
        <strain evidence="3">GVMAG-M-3300001351-8</strain>
    </source>
</reference>
<sequence length="453" mass="50743">MDKVINMDDKKESSQQSFNFFSTSPPKNAVSGFFSGLGNITKGVLSGVCGIIACPIYLGKQEGGVGVVKGLGLGSVLAIVLPIGGTMLGLTQIVRGIYNTPEAIKATLNNKVWDAETKKWIYYSIEEELKIVNSEDESKFKSNKSTDTDQNTSIKELDYYNVLNMIPTSTQSEIKHSYYSLAKETHPDKNESDGEKFKLINEAYQVLGNEGLRQKYNKYGKEGVKDAPLVDSESFYNLLFGTDELKFYIGEIIIYTLMTIDTDNEFIGELLKLKQRKREIEVASNILILLKQYVNNEHSEDYYKTIKSNLNNNPFSNMLLGIIGTVYSEIGESYLGNVNGFINSFKTTKRGITYKYRIFSSYLGNKGTDNKGTNGDNKGTNGDNKGTINIILNTVLMDVENTIKTACYKIFNDCTLDKNDKKKYAKGLIYIGSIFKQSSQSINETRNFLELVF</sequence>
<dbReference type="PANTHER" id="PTHR44094">
    <property type="entry name" value="DNAJ HEAT SHOCK N-TERMINAL DOMAIN-CONTAINING PROTEIN"/>
    <property type="match status" value="1"/>
</dbReference>
<dbReference type="PANTHER" id="PTHR44094:SF8">
    <property type="entry name" value="DNAJ HEAT SHOCK N-TERMINAL DOMAIN-CONTAINING PROTEIN-RELATED"/>
    <property type="match status" value="1"/>
</dbReference>
<feature type="transmembrane region" description="Helical" evidence="1">
    <location>
        <begin position="70"/>
        <end position="90"/>
    </location>
</feature>
<keyword evidence="1" id="KW-0472">Membrane</keyword>
<feature type="transmembrane region" description="Helical" evidence="1">
    <location>
        <begin position="40"/>
        <end position="58"/>
    </location>
</feature>
<dbReference type="PROSITE" id="PS50076">
    <property type="entry name" value="DNAJ_2"/>
    <property type="match status" value="1"/>
</dbReference>